<dbReference type="PROSITE" id="PS50294">
    <property type="entry name" value="WD_REPEATS_REGION"/>
    <property type="match status" value="1"/>
</dbReference>
<keyword evidence="1" id="KW-0853">WD repeat</keyword>
<dbReference type="InterPro" id="IPR036322">
    <property type="entry name" value="WD40_repeat_dom_sf"/>
</dbReference>
<dbReference type="Gene3D" id="2.130.10.10">
    <property type="entry name" value="YVTN repeat-like/Quinoprotein amine dehydrogenase"/>
    <property type="match status" value="1"/>
</dbReference>
<dbReference type="PROSITE" id="PS50082">
    <property type="entry name" value="WD_REPEATS_2"/>
    <property type="match status" value="1"/>
</dbReference>
<reference evidence="3" key="1">
    <citation type="journal article" date="2023" name="IScience">
        <title>Live-bearing cockroach genome reveals convergent evolutionary mechanisms linked to viviparity in insects and beyond.</title>
        <authorList>
            <person name="Fouks B."/>
            <person name="Harrison M.C."/>
            <person name="Mikhailova A.A."/>
            <person name="Marchal E."/>
            <person name="English S."/>
            <person name="Carruthers M."/>
            <person name="Jennings E.C."/>
            <person name="Chiamaka E.L."/>
            <person name="Frigard R.A."/>
            <person name="Pippel M."/>
            <person name="Attardo G.M."/>
            <person name="Benoit J.B."/>
            <person name="Bornberg-Bauer E."/>
            <person name="Tobe S.S."/>
        </authorList>
    </citation>
    <scope>NUCLEOTIDE SEQUENCE</scope>
    <source>
        <strain evidence="3">Stay&amp;Tobe</strain>
    </source>
</reference>
<dbReference type="SUPFAM" id="SSF50978">
    <property type="entry name" value="WD40 repeat-like"/>
    <property type="match status" value="1"/>
</dbReference>
<organism evidence="3 4">
    <name type="scientific">Diploptera punctata</name>
    <name type="common">Pacific beetle cockroach</name>
    <dbReference type="NCBI Taxonomy" id="6984"/>
    <lineage>
        <taxon>Eukaryota</taxon>
        <taxon>Metazoa</taxon>
        <taxon>Ecdysozoa</taxon>
        <taxon>Arthropoda</taxon>
        <taxon>Hexapoda</taxon>
        <taxon>Insecta</taxon>
        <taxon>Pterygota</taxon>
        <taxon>Neoptera</taxon>
        <taxon>Polyneoptera</taxon>
        <taxon>Dictyoptera</taxon>
        <taxon>Blattodea</taxon>
        <taxon>Blaberoidea</taxon>
        <taxon>Blaberidae</taxon>
        <taxon>Diplopterinae</taxon>
        <taxon>Diploptera</taxon>
    </lineage>
</organism>
<dbReference type="InterPro" id="IPR001810">
    <property type="entry name" value="F-box_dom"/>
</dbReference>
<dbReference type="PANTHER" id="PTHR19855">
    <property type="entry name" value="WD40 REPEAT PROTEIN 12, 37"/>
    <property type="match status" value="1"/>
</dbReference>
<dbReference type="CDD" id="cd22135">
    <property type="entry name" value="F-box_FBXW9"/>
    <property type="match status" value="1"/>
</dbReference>
<protein>
    <recommendedName>
        <fullName evidence="2">F-box domain-containing protein</fullName>
    </recommendedName>
</protein>
<dbReference type="PROSITE" id="PS50181">
    <property type="entry name" value="FBOX"/>
    <property type="match status" value="1"/>
</dbReference>
<accession>A0AAD7ZD55</accession>
<dbReference type="AlphaFoldDB" id="A0AAD7ZD55"/>
<comment type="caution">
    <text evidence="3">The sequence shown here is derived from an EMBL/GenBank/DDBJ whole genome shotgun (WGS) entry which is preliminary data.</text>
</comment>
<evidence type="ECO:0000259" key="2">
    <source>
        <dbReference type="PROSITE" id="PS50181"/>
    </source>
</evidence>
<name>A0AAD7ZD55_DIPPU</name>
<dbReference type="Gene3D" id="1.20.1280.50">
    <property type="match status" value="1"/>
</dbReference>
<dbReference type="FunFam" id="1.20.1280.50:FF:000161">
    <property type="entry name" value="F-box and WD repeat domain containing 9"/>
    <property type="match status" value="1"/>
</dbReference>
<dbReference type="SMART" id="SM00320">
    <property type="entry name" value="WD40"/>
    <property type="match status" value="5"/>
</dbReference>
<feature type="repeat" description="WD" evidence="1">
    <location>
        <begin position="220"/>
        <end position="259"/>
    </location>
</feature>
<keyword evidence="4" id="KW-1185">Reference proteome</keyword>
<dbReference type="SUPFAM" id="SSF81383">
    <property type="entry name" value="F-box domain"/>
    <property type="match status" value="1"/>
</dbReference>
<evidence type="ECO:0000313" key="4">
    <source>
        <dbReference type="Proteomes" id="UP001233999"/>
    </source>
</evidence>
<evidence type="ECO:0000256" key="1">
    <source>
        <dbReference type="PROSITE-ProRule" id="PRU00221"/>
    </source>
</evidence>
<dbReference type="Pfam" id="PF00400">
    <property type="entry name" value="WD40"/>
    <property type="match status" value="1"/>
</dbReference>
<evidence type="ECO:0000313" key="3">
    <source>
        <dbReference type="EMBL" id="KAJ9578146.1"/>
    </source>
</evidence>
<reference evidence="3" key="2">
    <citation type="submission" date="2023-05" db="EMBL/GenBank/DDBJ databases">
        <authorList>
            <person name="Fouks B."/>
        </authorList>
    </citation>
    <scope>NUCLEOTIDE SEQUENCE</scope>
    <source>
        <strain evidence="3">Stay&amp;Tobe</strain>
        <tissue evidence="3">Testes</tissue>
    </source>
</reference>
<dbReference type="InterPro" id="IPR015943">
    <property type="entry name" value="WD40/YVTN_repeat-like_dom_sf"/>
</dbReference>
<dbReference type="PANTHER" id="PTHR19855:SF34">
    <property type="entry name" value="F-BOX_WD REPEAT-CONTAINING PROTEIN 9"/>
    <property type="match status" value="1"/>
</dbReference>
<gene>
    <name evidence="3" type="ORF">L9F63_024994</name>
</gene>
<proteinExistence type="predicted"/>
<sequence>MCDEMHNDNANTSTSNWSLENIPVEIFLHICSYLDARFITHNLGLVCKRFHAILSDESVWKSRITKRWGSVYPPLPVDTEEFNWKLACVCIEDQYDIWHRKEVKMRPLIRKDIHYASVDAIHLMQSGILCITGSRDRSLDAHKGWIWKLTSYDDTIYSCSWDTTIKSWKYSYSLHPLSMFQCKTAVVSLACASNLLAAGTYSRVVKLFDTRVGESQVNSYKTHKRAVLALSISDDVIISASEDQTVAVWDHRAGKVLKQIKLYENDDENAFPMCLSFNDNLLYVGDTKGQLHLLNPSQGQFNIIKAYDIGHSRKLTCVKHGMGSIMTSSSDGTLRISTPTQEPQTIAIISSKGGEFDYKNNILAIGGTDNTVEFWVPCSS</sequence>
<dbReference type="Pfam" id="PF12937">
    <property type="entry name" value="F-box-like"/>
    <property type="match status" value="1"/>
</dbReference>
<feature type="domain" description="F-box" evidence="2">
    <location>
        <begin position="16"/>
        <end position="63"/>
    </location>
</feature>
<dbReference type="EMBL" id="JASPKZ010008946">
    <property type="protein sequence ID" value="KAJ9578146.1"/>
    <property type="molecule type" value="Genomic_DNA"/>
</dbReference>
<dbReference type="InterPro" id="IPR001680">
    <property type="entry name" value="WD40_rpt"/>
</dbReference>
<dbReference type="InterPro" id="IPR036047">
    <property type="entry name" value="F-box-like_dom_sf"/>
</dbReference>
<dbReference type="InterPro" id="IPR056828">
    <property type="entry name" value="Beta-prop_TEP1_C"/>
</dbReference>
<dbReference type="Pfam" id="PF25048">
    <property type="entry name" value="Beta-prop_TEP1_C"/>
    <property type="match status" value="1"/>
</dbReference>
<dbReference type="Proteomes" id="UP001233999">
    <property type="component" value="Unassembled WGS sequence"/>
</dbReference>
<dbReference type="SMART" id="SM00256">
    <property type="entry name" value="FBOX"/>
    <property type="match status" value="1"/>
</dbReference>